<dbReference type="InterPro" id="IPR020846">
    <property type="entry name" value="MFS_dom"/>
</dbReference>
<comment type="caution">
    <text evidence="5">The sequence shown here is derived from an EMBL/GenBank/DDBJ whole genome shotgun (WGS) entry which is preliminary data.</text>
</comment>
<dbReference type="PANTHER" id="PTHR11360">
    <property type="entry name" value="MONOCARBOXYLATE TRANSPORTER"/>
    <property type="match status" value="1"/>
</dbReference>
<comment type="subcellular location">
    <subcellularLocation>
        <location evidence="1">Membrane</location>
        <topology evidence="1">Multi-pass membrane protein</topology>
    </subcellularLocation>
</comment>
<feature type="transmembrane region" description="Helical" evidence="3">
    <location>
        <begin position="191"/>
        <end position="210"/>
    </location>
</feature>
<sequence length="325" mass="35431">MSGGFISASFAKQIWQLYLSQGVLVGLGMGAIFIPAIAVLPQWFLKRRSLAQGLASCGSGFGGLAFSLGTSAMIEQLSLAWALRITGILVFIGNSISTILVRDRNHIVNPPQLGFAVHLLRRYDCLLLLSWAFVNLFGYMVILYSISNYAVQVAGLSQMQAGILTAVLNLGTGFGRPCIGLASDRFGRIEVAAGLTLFNGIIVFAIWVPAIDYGVLLFFALLSGACLGTFWMASTTVGPLCAEVAGLKEVPSFLSLQWLTTVLPCTFAEVIALYLRRPERGRWGYLYPQIFAGLSYIVASLFLFELLRIKRQQKKQGILPEMGQR</sequence>
<dbReference type="InterPro" id="IPR036259">
    <property type="entry name" value="MFS_trans_sf"/>
</dbReference>
<dbReference type="GO" id="GO:0022857">
    <property type="term" value="F:transmembrane transporter activity"/>
    <property type="evidence" value="ECO:0007669"/>
    <property type="project" value="InterPro"/>
</dbReference>
<evidence type="ECO:0000256" key="2">
    <source>
        <dbReference type="ARBA" id="ARBA00006727"/>
    </source>
</evidence>
<name>A0AAJ0GIJ3_9PEZI</name>
<dbReference type="Proteomes" id="UP001271007">
    <property type="component" value="Unassembled WGS sequence"/>
</dbReference>
<feature type="transmembrane region" description="Helical" evidence="3">
    <location>
        <begin position="80"/>
        <end position="102"/>
    </location>
</feature>
<feature type="transmembrane region" description="Helical" evidence="3">
    <location>
        <begin position="159"/>
        <end position="179"/>
    </location>
</feature>
<feature type="transmembrane region" description="Helical" evidence="3">
    <location>
        <begin position="18"/>
        <end position="41"/>
    </location>
</feature>
<dbReference type="GO" id="GO:0016020">
    <property type="term" value="C:membrane"/>
    <property type="evidence" value="ECO:0007669"/>
    <property type="project" value="UniProtKB-SubCell"/>
</dbReference>
<protein>
    <recommendedName>
        <fullName evidence="4">Major facilitator superfamily (MFS) profile domain-containing protein</fullName>
    </recommendedName>
</protein>
<dbReference type="SUPFAM" id="SSF103473">
    <property type="entry name" value="MFS general substrate transporter"/>
    <property type="match status" value="1"/>
</dbReference>
<evidence type="ECO:0000256" key="3">
    <source>
        <dbReference type="SAM" id="Phobius"/>
    </source>
</evidence>
<dbReference type="Pfam" id="PF07690">
    <property type="entry name" value="MFS_1"/>
    <property type="match status" value="1"/>
</dbReference>
<dbReference type="AlphaFoldDB" id="A0AAJ0GIJ3"/>
<gene>
    <name evidence="5" type="ORF">LTR09_001319</name>
</gene>
<keyword evidence="6" id="KW-1185">Reference proteome</keyword>
<proteinExistence type="inferred from homology"/>
<dbReference type="EMBL" id="JAWDJX010000002">
    <property type="protein sequence ID" value="KAK3058241.1"/>
    <property type="molecule type" value="Genomic_DNA"/>
</dbReference>
<feature type="transmembrane region" description="Helical" evidence="3">
    <location>
        <begin position="123"/>
        <end position="147"/>
    </location>
</feature>
<feature type="transmembrane region" description="Helical" evidence="3">
    <location>
        <begin position="253"/>
        <end position="274"/>
    </location>
</feature>
<comment type="similarity">
    <text evidence="2">Belongs to the major facilitator superfamily. Monocarboxylate porter (TC 2.A.1.13) family.</text>
</comment>
<organism evidence="5 6">
    <name type="scientific">Extremus antarcticus</name>
    <dbReference type="NCBI Taxonomy" id="702011"/>
    <lineage>
        <taxon>Eukaryota</taxon>
        <taxon>Fungi</taxon>
        <taxon>Dikarya</taxon>
        <taxon>Ascomycota</taxon>
        <taxon>Pezizomycotina</taxon>
        <taxon>Dothideomycetes</taxon>
        <taxon>Dothideomycetidae</taxon>
        <taxon>Mycosphaerellales</taxon>
        <taxon>Extremaceae</taxon>
        <taxon>Extremus</taxon>
    </lineage>
</organism>
<feature type="transmembrane region" description="Helical" evidence="3">
    <location>
        <begin position="216"/>
        <end position="241"/>
    </location>
</feature>
<evidence type="ECO:0000313" key="6">
    <source>
        <dbReference type="Proteomes" id="UP001271007"/>
    </source>
</evidence>
<dbReference type="PROSITE" id="PS50850">
    <property type="entry name" value="MFS"/>
    <property type="match status" value="1"/>
</dbReference>
<evidence type="ECO:0000313" key="5">
    <source>
        <dbReference type="EMBL" id="KAK3058241.1"/>
    </source>
</evidence>
<accession>A0AAJ0GIJ3</accession>
<evidence type="ECO:0000256" key="1">
    <source>
        <dbReference type="ARBA" id="ARBA00004141"/>
    </source>
</evidence>
<keyword evidence="3" id="KW-0812">Transmembrane</keyword>
<feature type="domain" description="Major facilitator superfamily (MFS) profile" evidence="4">
    <location>
        <begin position="124"/>
        <end position="325"/>
    </location>
</feature>
<reference evidence="5" key="1">
    <citation type="submission" date="2023-04" db="EMBL/GenBank/DDBJ databases">
        <title>Black Yeasts Isolated from many extreme environments.</title>
        <authorList>
            <person name="Coleine C."/>
            <person name="Stajich J.E."/>
            <person name="Selbmann L."/>
        </authorList>
    </citation>
    <scope>NUCLEOTIDE SEQUENCE</scope>
    <source>
        <strain evidence="5">CCFEE 5312</strain>
    </source>
</reference>
<evidence type="ECO:0000259" key="4">
    <source>
        <dbReference type="PROSITE" id="PS50850"/>
    </source>
</evidence>
<keyword evidence="3" id="KW-1133">Transmembrane helix</keyword>
<keyword evidence="3" id="KW-0472">Membrane</keyword>
<dbReference type="PANTHER" id="PTHR11360:SF315">
    <property type="entry name" value="TRANSPORTER MCH2-RELATED"/>
    <property type="match status" value="1"/>
</dbReference>
<dbReference type="Gene3D" id="1.20.1250.20">
    <property type="entry name" value="MFS general substrate transporter like domains"/>
    <property type="match status" value="2"/>
</dbReference>
<feature type="transmembrane region" description="Helical" evidence="3">
    <location>
        <begin position="286"/>
        <end position="307"/>
    </location>
</feature>
<dbReference type="InterPro" id="IPR050327">
    <property type="entry name" value="Proton-linked_MCT"/>
</dbReference>
<feature type="transmembrane region" description="Helical" evidence="3">
    <location>
        <begin position="53"/>
        <end position="74"/>
    </location>
</feature>
<dbReference type="InterPro" id="IPR011701">
    <property type="entry name" value="MFS"/>
</dbReference>